<name>A0AAV4H6H3_9GAST</name>
<feature type="chain" id="PRO_5043539842" description="Secreted protein" evidence="1">
    <location>
        <begin position="35"/>
        <end position="152"/>
    </location>
</feature>
<sequence length="152" mass="17172">MVSVWWCLTSHRRFRFIDFWRLLVVLSQLIARLAENLAVATLDSKVPSILSWDTKYLKRRLEIPILDLTSPRRVVLQQHKVSWHQSHSRPGSFHVAASIVQVIDSLPGSLFSLAWVVFLTGHTTVSNPTRTTKNVSLAKGTAGTNGDRQLIC</sequence>
<protein>
    <recommendedName>
        <fullName evidence="4">Secreted protein</fullName>
    </recommendedName>
</protein>
<keyword evidence="1" id="KW-0732">Signal</keyword>
<evidence type="ECO:0000256" key="1">
    <source>
        <dbReference type="SAM" id="SignalP"/>
    </source>
</evidence>
<evidence type="ECO:0000313" key="2">
    <source>
        <dbReference type="EMBL" id="GFR93364.1"/>
    </source>
</evidence>
<evidence type="ECO:0008006" key="4">
    <source>
        <dbReference type="Google" id="ProtNLM"/>
    </source>
</evidence>
<dbReference type="Proteomes" id="UP000762676">
    <property type="component" value="Unassembled WGS sequence"/>
</dbReference>
<accession>A0AAV4H6H3</accession>
<dbReference type="AlphaFoldDB" id="A0AAV4H6H3"/>
<evidence type="ECO:0000313" key="3">
    <source>
        <dbReference type="Proteomes" id="UP000762676"/>
    </source>
</evidence>
<organism evidence="2 3">
    <name type="scientific">Elysia marginata</name>
    <dbReference type="NCBI Taxonomy" id="1093978"/>
    <lineage>
        <taxon>Eukaryota</taxon>
        <taxon>Metazoa</taxon>
        <taxon>Spiralia</taxon>
        <taxon>Lophotrochozoa</taxon>
        <taxon>Mollusca</taxon>
        <taxon>Gastropoda</taxon>
        <taxon>Heterobranchia</taxon>
        <taxon>Euthyneura</taxon>
        <taxon>Panpulmonata</taxon>
        <taxon>Sacoglossa</taxon>
        <taxon>Placobranchoidea</taxon>
        <taxon>Plakobranchidae</taxon>
        <taxon>Elysia</taxon>
    </lineage>
</organism>
<dbReference type="EMBL" id="BMAT01001839">
    <property type="protein sequence ID" value="GFR93364.1"/>
    <property type="molecule type" value="Genomic_DNA"/>
</dbReference>
<comment type="caution">
    <text evidence="2">The sequence shown here is derived from an EMBL/GenBank/DDBJ whole genome shotgun (WGS) entry which is preliminary data.</text>
</comment>
<reference evidence="2 3" key="1">
    <citation type="journal article" date="2021" name="Elife">
        <title>Chloroplast acquisition without the gene transfer in kleptoplastic sea slugs, Plakobranchus ocellatus.</title>
        <authorList>
            <person name="Maeda T."/>
            <person name="Takahashi S."/>
            <person name="Yoshida T."/>
            <person name="Shimamura S."/>
            <person name="Takaki Y."/>
            <person name="Nagai Y."/>
            <person name="Toyoda A."/>
            <person name="Suzuki Y."/>
            <person name="Arimoto A."/>
            <person name="Ishii H."/>
            <person name="Satoh N."/>
            <person name="Nishiyama T."/>
            <person name="Hasebe M."/>
            <person name="Maruyama T."/>
            <person name="Minagawa J."/>
            <person name="Obokata J."/>
            <person name="Shigenobu S."/>
        </authorList>
    </citation>
    <scope>NUCLEOTIDE SEQUENCE [LARGE SCALE GENOMIC DNA]</scope>
</reference>
<gene>
    <name evidence="2" type="ORF">ElyMa_000890600</name>
</gene>
<feature type="signal peptide" evidence="1">
    <location>
        <begin position="1"/>
        <end position="34"/>
    </location>
</feature>
<keyword evidence="3" id="KW-1185">Reference proteome</keyword>
<proteinExistence type="predicted"/>